<reference evidence="2 3" key="1">
    <citation type="submission" date="2020-06" db="EMBL/GenBank/DDBJ databases">
        <authorList>
            <person name="Li R."/>
            <person name="Bekaert M."/>
        </authorList>
    </citation>
    <scope>NUCLEOTIDE SEQUENCE [LARGE SCALE GENOMIC DNA]</scope>
    <source>
        <strain evidence="3">wild</strain>
    </source>
</reference>
<name>A0A6J8CY62_MYTCO</name>
<organism evidence="2 3">
    <name type="scientific">Mytilus coruscus</name>
    <name type="common">Sea mussel</name>
    <dbReference type="NCBI Taxonomy" id="42192"/>
    <lineage>
        <taxon>Eukaryota</taxon>
        <taxon>Metazoa</taxon>
        <taxon>Spiralia</taxon>
        <taxon>Lophotrochozoa</taxon>
        <taxon>Mollusca</taxon>
        <taxon>Bivalvia</taxon>
        <taxon>Autobranchia</taxon>
        <taxon>Pteriomorphia</taxon>
        <taxon>Mytilida</taxon>
        <taxon>Mytiloidea</taxon>
        <taxon>Mytilidae</taxon>
        <taxon>Mytilinae</taxon>
        <taxon>Mytilus</taxon>
    </lineage>
</organism>
<proteinExistence type="predicted"/>
<evidence type="ECO:0000256" key="1">
    <source>
        <dbReference type="SAM" id="Phobius"/>
    </source>
</evidence>
<protein>
    <submittedName>
        <fullName evidence="2">Uncharacterized protein</fullName>
    </submittedName>
</protein>
<sequence length="221" mass="25462">MSRSSSLMSKEIFESAIELMPTDRSTDGNGRCFSDENQDCKINQKSDGKNSNVFKDHKCCLFIGTIVFILFLSIFIIINYNHCEPTREYSFVSGNCTNCTKENKTEEKESPRKEVKDTEFQVTLWDTSMTVIIQTHGTLSLILSEYDENTTVMICRNNRTSYELFCKSQTKQNCQSVPVNKSVTIRNETKDEQIIFDIVAKCINQKVGIKWINTWPVHVLY</sequence>
<dbReference type="OrthoDB" id="6112637at2759"/>
<dbReference type="Proteomes" id="UP000507470">
    <property type="component" value="Unassembled WGS sequence"/>
</dbReference>
<evidence type="ECO:0000313" key="2">
    <source>
        <dbReference type="EMBL" id="CAC5401493.1"/>
    </source>
</evidence>
<evidence type="ECO:0000313" key="3">
    <source>
        <dbReference type="Proteomes" id="UP000507470"/>
    </source>
</evidence>
<dbReference type="AlphaFoldDB" id="A0A6J8CY62"/>
<dbReference type="EMBL" id="CACVKT020006431">
    <property type="protein sequence ID" value="CAC5401493.1"/>
    <property type="molecule type" value="Genomic_DNA"/>
</dbReference>
<keyword evidence="1" id="KW-0472">Membrane</keyword>
<accession>A0A6J8CY62</accession>
<keyword evidence="3" id="KW-1185">Reference proteome</keyword>
<gene>
    <name evidence="2" type="ORF">MCOR_35573</name>
</gene>
<feature type="transmembrane region" description="Helical" evidence="1">
    <location>
        <begin position="59"/>
        <end position="80"/>
    </location>
</feature>
<keyword evidence="1" id="KW-0812">Transmembrane</keyword>
<keyword evidence="1" id="KW-1133">Transmembrane helix</keyword>